<feature type="transmembrane region" description="Helical" evidence="13">
    <location>
        <begin position="31"/>
        <end position="49"/>
    </location>
</feature>
<protein>
    <submittedName>
        <fullName evidence="14">Uncharacterized protein</fullName>
    </submittedName>
</protein>
<dbReference type="Proteomes" id="UP001186944">
    <property type="component" value="Unassembled WGS sequence"/>
</dbReference>
<keyword evidence="10 12" id="KW-0739">Sodium transport</keyword>
<dbReference type="Gene3D" id="2.60.470.10">
    <property type="entry name" value="Acid-sensing ion channels like domains"/>
    <property type="match status" value="1"/>
</dbReference>
<reference evidence="14" key="1">
    <citation type="submission" date="2019-08" db="EMBL/GenBank/DDBJ databases">
        <title>The improved chromosome-level genome for the pearl oyster Pinctada fucata martensii using PacBio sequencing and Hi-C.</title>
        <authorList>
            <person name="Zheng Z."/>
        </authorList>
    </citation>
    <scope>NUCLEOTIDE SEQUENCE</scope>
    <source>
        <strain evidence="14">ZZ-2019</strain>
        <tissue evidence="14">Adductor muscle</tissue>
    </source>
</reference>
<comment type="similarity">
    <text evidence="12">Belongs to the amiloride-sensitive sodium channel (TC 1.A.6) family.</text>
</comment>
<dbReference type="PANTHER" id="PTHR11690">
    <property type="entry name" value="AMILORIDE-SENSITIVE SODIUM CHANNEL-RELATED"/>
    <property type="match status" value="1"/>
</dbReference>
<keyword evidence="7 12" id="KW-0406">Ion transport</keyword>
<organism evidence="14 15">
    <name type="scientific">Pinctada imbricata</name>
    <name type="common">Atlantic pearl-oyster</name>
    <name type="synonym">Pinctada martensii</name>
    <dbReference type="NCBI Taxonomy" id="66713"/>
    <lineage>
        <taxon>Eukaryota</taxon>
        <taxon>Metazoa</taxon>
        <taxon>Spiralia</taxon>
        <taxon>Lophotrochozoa</taxon>
        <taxon>Mollusca</taxon>
        <taxon>Bivalvia</taxon>
        <taxon>Autobranchia</taxon>
        <taxon>Pteriomorphia</taxon>
        <taxon>Pterioida</taxon>
        <taxon>Pterioidea</taxon>
        <taxon>Pteriidae</taxon>
        <taxon>Pinctada</taxon>
    </lineage>
</organism>
<evidence type="ECO:0000256" key="5">
    <source>
        <dbReference type="ARBA" id="ARBA00022989"/>
    </source>
</evidence>
<evidence type="ECO:0000256" key="10">
    <source>
        <dbReference type="ARBA" id="ARBA00023201"/>
    </source>
</evidence>
<keyword evidence="9" id="KW-0325">Glycoprotein</keyword>
<evidence type="ECO:0000256" key="9">
    <source>
        <dbReference type="ARBA" id="ARBA00023180"/>
    </source>
</evidence>
<dbReference type="EMBL" id="VSWD01000004">
    <property type="protein sequence ID" value="KAK3105076.1"/>
    <property type="molecule type" value="Genomic_DNA"/>
</dbReference>
<keyword evidence="6" id="KW-0915">Sodium</keyword>
<dbReference type="InterPro" id="IPR001873">
    <property type="entry name" value="ENaC"/>
</dbReference>
<feature type="transmembrane region" description="Helical" evidence="13">
    <location>
        <begin position="721"/>
        <end position="745"/>
    </location>
</feature>
<comment type="subcellular location">
    <subcellularLocation>
        <location evidence="1">Membrane</location>
        <topology evidence="1">Multi-pass membrane protein</topology>
    </subcellularLocation>
</comment>
<keyword evidence="8 13" id="KW-0472">Membrane</keyword>
<evidence type="ECO:0000313" key="15">
    <source>
        <dbReference type="Proteomes" id="UP001186944"/>
    </source>
</evidence>
<evidence type="ECO:0000256" key="6">
    <source>
        <dbReference type="ARBA" id="ARBA00023053"/>
    </source>
</evidence>
<keyword evidence="2 12" id="KW-0813">Transport</keyword>
<dbReference type="Pfam" id="PF00858">
    <property type="entry name" value="ASC"/>
    <property type="match status" value="2"/>
</dbReference>
<evidence type="ECO:0000256" key="12">
    <source>
        <dbReference type="RuleBase" id="RU000679"/>
    </source>
</evidence>
<gene>
    <name evidence="14" type="ORF">FSP39_016729</name>
</gene>
<dbReference type="AlphaFoldDB" id="A0AA88YTF9"/>
<evidence type="ECO:0000313" key="14">
    <source>
        <dbReference type="EMBL" id="KAK3105076.1"/>
    </source>
</evidence>
<comment type="caution">
    <text evidence="14">The sequence shown here is derived from an EMBL/GenBank/DDBJ whole genome shotgun (WGS) entry which is preliminary data.</text>
</comment>
<dbReference type="PANTHER" id="PTHR11690:SF300">
    <property type="entry name" value="PICKPOCKET PROTEIN 19"/>
    <property type="match status" value="1"/>
</dbReference>
<keyword evidence="5 13" id="KW-1133">Transmembrane helix</keyword>
<dbReference type="PRINTS" id="PR01078">
    <property type="entry name" value="AMINACHANNEL"/>
</dbReference>
<keyword evidence="3 12" id="KW-0894">Sodium channel</keyword>
<dbReference type="Gene3D" id="1.10.287.770">
    <property type="entry name" value="YojJ-like"/>
    <property type="match status" value="1"/>
</dbReference>
<dbReference type="FunFam" id="1.10.287.770:FF:000001">
    <property type="entry name" value="Acid-sensing ion channel subunit 1"/>
    <property type="match status" value="1"/>
</dbReference>
<keyword evidence="15" id="KW-1185">Reference proteome</keyword>
<sequence>MEHYIRHHEQKIQSMYRYLFSKLLSFIDFRLIWLFLTLTCLSLMMYQIIDRIIYYYDSPSNVNVKINYNSSLMFPALTLCNQNAFRASSAAKQGWYRLIEDIYGSVGGFDPKQLHKYNANNISVGDLYSRTGHRPEDLIVSCLWGDKPCSWRNFTSVLTDHGLCYTFIAPEMIESTDTQHDSLDQCDCPTACRYFVYDPVLSYATTSEFASDKLLDSINISSLGTKLSHAKEVTHRMESFIFNAFRSQIESVLSNVDGIINLINGGLTTKLDDQLAYLEDKYNSTLRVWKKHNFYLQYQLYNIQKNFMRGRDAMEERTLSHLCNSFHEFVFEVESNLRNMVNANYSSSVLRESFYINVMTRIEGRQDTAERALANFTQLYQAYRTGTPIFRYKYKNVKRAYNVYAVPKALMNESTYHNSYALQYSPRLEEDITRMMDALTQYQILVDDVYTDRFLNMTKMHEVSEAFIDSCEDYYHAKSVLYFETIDRPERVLNEVIDEFATAKADLDSSHDLLRHNIEQLQKSIILLLKHCLEALKQELDHAVDYFTHDNITKQHIASIFMSEQFKSEIANVSLFFQEVRNRGQNIYDGWTSFVEKINAIWNQSLNYKGLKDYYEHVHIQTLLQRYYNVSQTEYEEVSWIRNINDLRYSIGSADTDFETSVDEVKLSLTKFMGSIEVNSKLLKDNFLQLDVFYRQLSYEEITQQKAYGVFALLCDIGGSMGLFVGASVMTVFELIDLFANFAAVRALRK</sequence>
<evidence type="ECO:0000256" key="1">
    <source>
        <dbReference type="ARBA" id="ARBA00004141"/>
    </source>
</evidence>
<keyword evidence="4 12" id="KW-0812">Transmembrane</keyword>
<evidence type="ECO:0000256" key="8">
    <source>
        <dbReference type="ARBA" id="ARBA00023136"/>
    </source>
</evidence>
<keyword evidence="11 12" id="KW-0407">Ion channel</keyword>
<dbReference type="GO" id="GO:0015280">
    <property type="term" value="F:ligand-gated sodium channel activity"/>
    <property type="evidence" value="ECO:0007669"/>
    <property type="project" value="TreeGrafter"/>
</dbReference>
<evidence type="ECO:0000256" key="2">
    <source>
        <dbReference type="ARBA" id="ARBA00022448"/>
    </source>
</evidence>
<evidence type="ECO:0000256" key="13">
    <source>
        <dbReference type="SAM" id="Phobius"/>
    </source>
</evidence>
<proteinExistence type="inferred from homology"/>
<evidence type="ECO:0000256" key="4">
    <source>
        <dbReference type="ARBA" id="ARBA00022692"/>
    </source>
</evidence>
<dbReference type="GO" id="GO:0005886">
    <property type="term" value="C:plasma membrane"/>
    <property type="evidence" value="ECO:0007669"/>
    <property type="project" value="TreeGrafter"/>
</dbReference>
<evidence type="ECO:0000256" key="11">
    <source>
        <dbReference type="ARBA" id="ARBA00023303"/>
    </source>
</evidence>
<name>A0AA88YTF9_PINIB</name>
<evidence type="ECO:0000256" key="7">
    <source>
        <dbReference type="ARBA" id="ARBA00023065"/>
    </source>
</evidence>
<accession>A0AA88YTF9</accession>
<evidence type="ECO:0000256" key="3">
    <source>
        <dbReference type="ARBA" id="ARBA00022461"/>
    </source>
</evidence>